<dbReference type="InterPro" id="IPR036388">
    <property type="entry name" value="WH-like_DNA-bd_sf"/>
</dbReference>
<dbReference type="RefSeq" id="WP_394849594.1">
    <property type="nucleotide sequence ID" value="NZ_CP089982.1"/>
</dbReference>
<dbReference type="InterPro" id="IPR014284">
    <property type="entry name" value="RNA_pol_sigma-70_dom"/>
</dbReference>
<dbReference type="PANTHER" id="PTHR43133:SF8">
    <property type="entry name" value="RNA POLYMERASE SIGMA FACTOR HI_1459-RELATED"/>
    <property type="match status" value="1"/>
</dbReference>
<evidence type="ECO:0000259" key="6">
    <source>
        <dbReference type="Pfam" id="PF08281"/>
    </source>
</evidence>
<keyword evidence="5" id="KW-0804">Transcription</keyword>
<dbReference type="Proteomes" id="UP001379533">
    <property type="component" value="Chromosome"/>
</dbReference>
<dbReference type="InterPro" id="IPR039425">
    <property type="entry name" value="RNA_pol_sigma-70-like"/>
</dbReference>
<dbReference type="PANTHER" id="PTHR43133">
    <property type="entry name" value="RNA POLYMERASE ECF-TYPE SIGMA FACTO"/>
    <property type="match status" value="1"/>
</dbReference>
<gene>
    <name evidence="7" type="ORF">LZC95_19355</name>
</gene>
<feature type="domain" description="RNA polymerase sigma factor 70 region 4 type 2" evidence="6">
    <location>
        <begin position="107"/>
        <end position="156"/>
    </location>
</feature>
<dbReference type="InterPro" id="IPR013324">
    <property type="entry name" value="RNA_pol_sigma_r3/r4-like"/>
</dbReference>
<evidence type="ECO:0000256" key="1">
    <source>
        <dbReference type="ARBA" id="ARBA00010641"/>
    </source>
</evidence>
<accession>A0ABZ2KMZ6</accession>
<evidence type="ECO:0000256" key="3">
    <source>
        <dbReference type="ARBA" id="ARBA00023082"/>
    </source>
</evidence>
<dbReference type="SUPFAM" id="SSF88659">
    <property type="entry name" value="Sigma3 and sigma4 domains of RNA polymerase sigma factors"/>
    <property type="match status" value="1"/>
</dbReference>
<evidence type="ECO:0000313" key="7">
    <source>
        <dbReference type="EMBL" id="WXA98965.1"/>
    </source>
</evidence>
<evidence type="ECO:0000256" key="2">
    <source>
        <dbReference type="ARBA" id="ARBA00023015"/>
    </source>
</evidence>
<dbReference type="Pfam" id="PF08281">
    <property type="entry name" value="Sigma70_r4_2"/>
    <property type="match status" value="1"/>
</dbReference>
<keyword evidence="4" id="KW-0238">DNA-binding</keyword>
<keyword evidence="2" id="KW-0805">Transcription regulation</keyword>
<sequence length="167" mass="18782">MFSKARFQAGMEVHAEFVRRSLRRLGVPENLADDARQQVFAIYVRKIGLVHAGAERAFLFSTSSHVAAHIRRALARRRELFGEAVQEVADPAPRPDQLVEQRQARALLDKALDALPADLRAVFVLFELEDLSAPEIAKLTGLPTGTVASRLHRARKIFHKAARRLRE</sequence>
<dbReference type="Gene3D" id="1.10.10.10">
    <property type="entry name" value="Winged helix-like DNA-binding domain superfamily/Winged helix DNA-binding domain"/>
    <property type="match status" value="1"/>
</dbReference>
<evidence type="ECO:0000256" key="4">
    <source>
        <dbReference type="ARBA" id="ARBA00023125"/>
    </source>
</evidence>
<keyword evidence="3" id="KW-0731">Sigma factor</keyword>
<name>A0ABZ2KMZ6_9BACT</name>
<dbReference type="EMBL" id="CP089982">
    <property type="protein sequence ID" value="WXA98965.1"/>
    <property type="molecule type" value="Genomic_DNA"/>
</dbReference>
<keyword evidence="8" id="KW-1185">Reference proteome</keyword>
<evidence type="ECO:0000313" key="8">
    <source>
        <dbReference type="Proteomes" id="UP001379533"/>
    </source>
</evidence>
<proteinExistence type="inferred from homology"/>
<protein>
    <submittedName>
        <fullName evidence="7">Sigma-70 family RNA polymerase sigma factor</fullName>
    </submittedName>
</protein>
<dbReference type="CDD" id="cd06171">
    <property type="entry name" value="Sigma70_r4"/>
    <property type="match status" value="1"/>
</dbReference>
<dbReference type="InterPro" id="IPR013249">
    <property type="entry name" value="RNA_pol_sigma70_r4_t2"/>
</dbReference>
<dbReference type="InterPro" id="IPR013325">
    <property type="entry name" value="RNA_pol_sigma_r2"/>
</dbReference>
<evidence type="ECO:0000256" key="5">
    <source>
        <dbReference type="ARBA" id="ARBA00023163"/>
    </source>
</evidence>
<dbReference type="SUPFAM" id="SSF88946">
    <property type="entry name" value="Sigma2 domain of RNA polymerase sigma factors"/>
    <property type="match status" value="1"/>
</dbReference>
<comment type="similarity">
    <text evidence="1">Belongs to the sigma-70 factor family. ECF subfamily.</text>
</comment>
<reference evidence="7 8" key="1">
    <citation type="submission" date="2021-12" db="EMBL/GenBank/DDBJ databases">
        <title>Discovery of the Pendulisporaceae a myxobacterial family with distinct sporulation behavior and unique specialized metabolism.</title>
        <authorList>
            <person name="Garcia R."/>
            <person name="Popoff A."/>
            <person name="Bader C.D."/>
            <person name="Loehr J."/>
            <person name="Walesch S."/>
            <person name="Walt C."/>
            <person name="Boldt J."/>
            <person name="Bunk B."/>
            <person name="Haeckl F.J.F.P.J."/>
            <person name="Gunesch A.P."/>
            <person name="Birkelbach J."/>
            <person name="Nuebel U."/>
            <person name="Pietschmann T."/>
            <person name="Bach T."/>
            <person name="Mueller R."/>
        </authorList>
    </citation>
    <scope>NUCLEOTIDE SEQUENCE [LARGE SCALE GENOMIC DNA]</scope>
    <source>
        <strain evidence="7 8">MSr12523</strain>
    </source>
</reference>
<dbReference type="NCBIfam" id="TIGR02937">
    <property type="entry name" value="sigma70-ECF"/>
    <property type="match status" value="1"/>
</dbReference>
<organism evidence="7 8">
    <name type="scientific">Pendulispora brunnea</name>
    <dbReference type="NCBI Taxonomy" id="2905690"/>
    <lineage>
        <taxon>Bacteria</taxon>
        <taxon>Pseudomonadati</taxon>
        <taxon>Myxococcota</taxon>
        <taxon>Myxococcia</taxon>
        <taxon>Myxococcales</taxon>
        <taxon>Sorangiineae</taxon>
        <taxon>Pendulisporaceae</taxon>
        <taxon>Pendulispora</taxon>
    </lineage>
</organism>